<dbReference type="EMBL" id="WVUH01000041">
    <property type="protein sequence ID" value="MBO4205881.1"/>
    <property type="molecule type" value="Genomic_DNA"/>
</dbReference>
<evidence type="ECO:0000313" key="5">
    <source>
        <dbReference type="Proteomes" id="UP000823521"/>
    </source>
</evidence>
<keyword evidence="5" id="KW-1185">Reference proteome</keyword>
<dbReference type="SUPFAM" id="SSF52540">
    <property type="entry name" value="P-loop containing nucleoside triphosphate hydrolases"/>
    <property type="match status" value="1"/>
</dbReference>
<name>A0ABS3VN07_MICEH</name>
<sequence>MDGRTRSGKRPLRQPKVRYQNELMDSGRWEGFPFREGDIVVSTPAKCGTTWTQTICALLIFQTPELPAPLDDLTYWLDLLTRSRDDIFAFYEAQRHRRFIKTHTPFDGLPIHDGVTYVAVGRDPRDVAISWDAHSQNVAQETFEAMLAAGGNPAQEPAGTAPAPAESAYNRFWAWLEDTNVQVGLPSMLHHLSGFWAERERPNVLLLHYDDLKSDLEGQMRFLAGRLGIEVPESRWPDLVRAATFDSMRGRAEALTPVTAMWNDPKRFFNRGVSGQWRDLLDEDDLRRYENRVAKLAEPDLIDWLHRGPIVPAQ</sequence>
<comment type="similarity">
    <text evidence="1">Belongs to the sulfotransferase 1 family.</text>
</comment>
<dbReference type="Gene3D" id="3.40.50.300">
    <property type="entry name" value="P-loop containing nucleotide triphosphate hydrolases"/>
    <property type="match status" value="1"/>
</dbReference>
<feature type="domain" description="Sulfotransferase" evidence="3">
    <location>
        <begin position="37"/>
        <end position="292"/>
    </location>
</feature>
<evidence type="ECO:0000256" key="1">
    <source>
        <dbReference type="ARBA" id="ARBA00005771"/>
    </source>
</evidence>
<protein>
    <submittedName>
        <fullName evidence="4">Sulfotransferase domain-containing protein</fullName>
    </submittedName>
</protein>
<dbReference type="Proteomes" id="UP000823521">
    <property type="component" value="Unassembled WGS sequence"/>
</dbReference>
<gene>
    <name evidence="4" type="ORF">GSF22_07655</name>
</gene>
<proteinExistence type="inferred from homology"/>
<accession>A0ABS3VN07</accession>
<evidence type="ECO:0000313" key="4">
    <source>
        <dbReference type="EMBL" id="MBO4205881.1"/>
    </source>
</evidence>
<dbReference type="InterPro" id="IPR000863">
    <property type="entry name" value="Sulfotransferase_dom"/>
</dbReference>
<reference evidence="4 5" key="1">
    <citation type="submission" date="2019-12" db="EMBL/GenBank/DDBJ databases">
        <title>Whole genome sequencing of endophytic Actinobacterium Micromonospora sp. MPMI6T.</title>
        <authorList>
            <person name="Evv R."/>
            <person name="Podile A.R."/>
        </authorList>
    </citation>
    <scope>NUCLEOTIDE SEQUENCE [LARGE SCALE GENOMIC DNA]</scope>
    <source>
        <strain evidence="4 5">MPMI6</strain>
    </source>
</reference>
<evidence type="ECO:0000256" key="2">
    <source>
        <dbReference type="ARBA" id="ARBA00022679"/>
    </source>
</evidence>
<dbReference type="PANTHER" id="PTHR11783">
    <property type="entry name" value="SULFOTRANSFERASE SULT"/>
    <property type="match status" value="1"/>
</dbReference>
<keyword evidence="2" id="KW-0808">Transferase</keyword>
<dbReference type="InterPro" id="IPR027417">
    <property type="entry name" value="P-loop_NTPase"/>
</dbReference>
<comment type="caution">
    <text evidence="4">The sequence shown here is derived from an EMBL/GenBank/DDBJ whole genome shotgun (WGS) entry which is preliminary data.</text>
</comment>
<evidence type="ECO:0000259" key="3">
    <source>
        <dbReference type="Pfam" id="PF00685"/>
    </source>
</evidence>
<dbReference type="Pfam" id="PF00685">
    <property type="entry name" value="Sulfotransfer_1"/>
    <property type="match status" value="1"/>
</dbReference>
<organism evidence="4 5">
    <name type="scientific">Micromonospora echinofusca</name>
    <dbReference type="NCBI Taxonomy" id="47858"/>
    <lineage>
        <taxon>Bacteria</taxon>
        <taxon>Bacillati</taxon>
        <taxon>Actinomycetota</taxon>
        <taxon>Actinomycetes</taxon>
        <taxon>Micromonosporales</taxon>
        <taxon>Micromonosporaceae</taxon>
        <taxon>Micromonospora</taxon>
    </lineage>
</organism>